<reference evidence="4 5" key="1">
    <citation type="submission" date="2021-03" db="EMBL/GenBank/DDBJ databases">
        <title>Genome Sequence of Bradyrhizobium vignae strain ISRA400.</title>
        <authorList>
            <person name="Tisa L.S."/>
            <person name="Svistoonoff S."/>
            <person name="Hocher V."/>
            <person name="Fall S."/>
            <person name="Zaiya A."/>
            <person name="Naing D."/>
            <person name="Niang N."/>
            <person name="Diouf A."/>
            <person name="Dasylva M.C."/>
            <person name="Toure O."/>
            <person name="Gueye M."/>
            <person name="Gully D."/>
            <person name="Tisseyre P."/>
            <person name="Simpson S."/>
            <person name="Morris K."/>
            <person name="Thomas W.K."/>
        </authorList>
    </citation>
    <scope>NUCLEOTIDE SEQUENCE [LARGE SCALE GENOMIC DNA]</scope>
    <source>
        <strain evidence="4 5">ISRA400</strain>
    </source>
</reference>
<dbReference type="RefSeq" id="WP_209295032.1">
    <property type="nucleotide sequence ID" value="NZ_JAGIKT010000022.1"/>
</dbReference>
<comment type="caution">
    <text evidence="4">The sequence shown here is derived from an EMBL/GenBank/DDBJ whole genome shotgun (WGS) entry which is preliminary data.</text>
</comment>
<accession>A0ABS3ZU92</accession>
<evidence type="ECO:0000313" key="4">
    <source>
        <dbReference type="EMBL" id="MBP0111727.1"/>
    </source>
</evidence>
<dbReference type="EMBL" id="JAGIKT010000022">
    <property type="protein sequence ID" value="MBP0111727.1"/>
    <property type="molecule type" value="Genomic_DNA"/>
</dbReference>
<evidence type="ECO:0000256" key="1">
    <source>
        <dbReference type="ARBA" id="ARBA00010873"/>
    </source>
</evidence>
<organism evidence="4 5">
    <name type="scientific">Bradyrhizobium vignae</name>
    <dbReference type="NCBI Taxonomy" id="1549949"/>
    <lineage>
        <taxon>Bacteria</taxon>
        <taxon>Pseudomonadati</taxon>
        <taxon>Pseudomonadota</taxon>
        <taxon>Alphaproteobacteria</taxon>
        <taxon>Hyphomicrobiales</taxon>
        <taxon>Nitrobacteraceae</taxon>
        <taxon>Bradyrhizobium</taxon>
    </lineage>
</organism>
<name>A0ABS3ZU92_9BRAD</name>
<comment type="similarity">
    <text evidence="1">Belongs to the MobA/MobL family.</text>
</comment>
<evidence type="ECO:0000313" key="5">
    <source>
        <dbReference type="Proteomes" id="UP000669317"/>
    </source>
</evidence>
<evidence type="ECO:0000256" key="2">
    <source>
        <dbReference type="ARBA" id="ARBA00022971"/>
    </source>
</evidence>
<proteinExistence type="inferred from homology"/>
<evidence type="ECO:0000259" key="3">
    <source>
        <dbReference type="Pfam" id="PF03389"/>
    </source>
</evidence>
<dbReference type="Pfam" id="PF03389">
    <property type="entry name" value="MobA_MobL"/>
    <property type="match status" value="1"/>
</dbReference>
<sequence>MAIIYLGVSFTHVERDAGAPGFLGYLGRSRVLDTRLARHFDFSNLDGDLVHSEIIRTDEVSERFCEIEHFANCVDEAEVYWGNFGADSRRQNGVAVVVALPPDSEITLAECAEFIKRIALLIAGKRRLAIHAAIHDPARMRPRDRNRHGHVFFPRREIHLDEISGPAIRDMFAHPLQLKTGGKTATIEGNRWPEFHQRQLLGYFAELGIDLVVDPIAPFPGRHWPVGTKFDDPRVQHTRARTTRLNIEAIHGDAVRLIDKLLRGRSAIRVAELQRLMDRFVDNENERSLHLETILSHCDLESFAVLPTATYPRVVTTAPVRSTIEQACRLVDRAADKSQISTIRAVTAQSHEAAIDCFKSIVDTAEHDNPPLVLGNNHSDCRQLAQAIKAAKPQVGTIKAALAELPNTQSLIVKNRLVIVPRAESIHDQTLARLIATADARSAPLVLVHDQSKQTGIASHRLAAYAVDRLAALNPAQSEDDVERYLRCGLIARSIELMAQHRKIEFDPAERFFDKSTSFDFLVCNDPRLLEGLNDQIRTLRIRSGELGTSIQLGHPLKPIQLSHDEWIVFTRDDYSSCPPVIRRGELAQVLNIDSQKNQITVSLFSGGNATIDLKLFAHFRPAHALFIREARNVDRRHRLLIDINDVHHVWAATLLAAQAQGSVLAVNPQVATNISSLILATAASLPGALPHQLTLRRDPNAELAGILRGEGPVGPLSSSQVIEPMPDPQAPEIGFVRKAESPAPAGTVEIEAFPEPKPPREIGHLPIATLHESVRAIVDSNVHTRRGMDRLRRRLRRGEPERDVNARHILGLCGDDSPLGAIVNMLMKSQTPAPADEMAELDLPTEIEQLSPQAWNEWDLYRLKIEFATLQWNFTSWEMTPVEFKPPVRDSWRRLFKNGEMSQDEIRTLSM</sequence>
<feature type="domain" description="MobA/MobL protein" evidence="3">
    <location>
        <begin position="25"/>
        <end position="165"/>
    </location>
</feature>
<gene>
    <name evidence="4" type="ORF">JWS04_11660</name>
</gene>
<dbReference type="Proteomes" id="UP000669317">
    <property type="component" value="Unassembled WGS sequence"/>
</dbReference>
<dbReference type="InterPro" id="IPR005053">
    <property type="entry name" value="MobA_MobL"/>
</dbReference>
<keyword evidence="5" id="KW-1185">Reference proteome</keyword>
<protein>
    <submittedName>
        <fullName evidence="4">MobA/MobL family protein</fullName>
    </submittedName>
</protein>
<keyword evidence="2" id="KW-0184">Conjugation</keyword>
<dbReference type="Gene3D" id="3.30.930.30">
    <property type="match status" value="1"/>
</dbReference>